<evidence type="ECO:0000313" key="8">
    <source>
        <dbReference type="EMBL" id="UTI64661.1"/>
    </source>
</evidence>
<dbReference type="RefSeq" id="WP_254571360.1">
    <property type="nucleotide sequence ID" value="NZ_CP098502.1"/>
</dbReference>
<dbReference type="InterPro" id="IPR051472">
    <property type="entry name" value="T3SS_Stator/FliH"/>
</dbReference>
<keyword evidence="9" id="KW-1185">Reference proteome</keyword>
<evidence type="ECO:0000256" key="4">
    <source>
        <dbReference type="ARBA" id="ARBA00022795"/>
    </source>
</evidence>
<reference evidence="8 9" key="1">
    <citation type="submission" date="2022-06" db="EMBL/GenBank/DDBJ databases">
        <title>Paraconexibacter antarcticus.</title>
        <authorList>
            <person name="Kim C.S."/>
        </authorList>
    </citation>
    <scope>NUCLEOTIDE SEQUENCE [LARGE SCALE GENOMIC DNA]</scope>
    <source>
        <strain evidence="8 9">02-257</strain>
    </source>
</reference>
<gene>
    <name evidence="8" type="ORF">NBH00_00275</name>
</gene>
<name>A0ABY5DSJ7_9ACTN</name>
<comment type="function">
    <text evidence="1">Needed for flagellar regrowth and assembly.</text>
</comment>
<accession>A0ABY5DSJ7</accession>
<keyword evidence="5" id="KW-0653">Protein transport</keyword>
<dbReference type="Proteomes" id="UP001056035">
    <property type="component" value="Chromosome"/>
</dbReference>
<evidence type="ECO:0000259" key="7">
    <source>
        <dbReference type="Pfam" id="PF02108"/>
    </source>
</evidence>
<keyword evidence="3" id="KW-0813">Transport</keyword>
<evidence type="ECO:0000256" key="2">
    <source>
        <dbReference type="ARBA" id="ARBA00006602"/>
    </source>
</evidence>
<comment type="similarity">
    <text evidence="2">Belongs to the FliH family.</text>
</comment>
<organism evidence="8 9">
    <name type="scientific">Paraconexibacter antarcticus</name>
    <dbReference type="NCBI Taxonomy" id="2949664"/>
    <lineage>
        <taxon>Bacteria</taxon>
        <taxon>Bacillati</taxon>
        <taxon>Actinomycetota</taxon>
        <taxon>Thermoleophilia</taxon>
        <taxon>Solirubrobacterales</taxon>
        <taxon>Paraconexibacteraceae</taxon>
        <taxon>Paraconexibacter</taxon>
    </lineage>
</organism>
<dbReference type="EMBL" id="CP098502">
    <property type="protein sequence ID" value="UTI64661.1"/>
    <property type="molecule type" value="Genomic_DNA"/>
</dbReference>
<dbReference type="InterPro" id="IPR018035">
    <property type="entry name" value="Flagellar_FliH/T3SS_HrpE"/>
</dbReference>
<keyword evidence="8" id="KW-0966">Cell projection</keyword>
<keyword evidence="8" id="KW-0969">Cilium</keyword>
<dbReference type="SUPFAM" id="SSF160527">
    <property type="entry name" value="V-type ATPase subunit E-like"/>
    <property type="match status" value="1"/>
</dbReference>
<evidence type="ECO:0000256" key="6">
    <source>
        <dbReference type="ARBA" id="ARBA00023225"/>
    </source>
</evidence>
<sequence>MTATVDFALPALEPVPGLVEPGPQGAAAAAAAASEALVAQARAEADAIRVEARAAGHAEGLAASAGDVAAAVASLTAASGALGEIAAELPGLLEDHAVELALAIASQVLGGALEVRPELIVDVVRGALRRLVDRERVTLLVHPEDLDVVRAATGGLLTELGGIEHCEVQAERRVARGGAMVRTAEGEIDASLETKLVRVREVIAESLAAESLAQGARIPSGELAQGAPSPGADGLDGF</sequence>
<proteinExistence type="inferred from homology"/>
<keyword evidence="6" id="KW-1006">Bacterial flagellum protein export</keyword>
<feature type="domain" description="Flagellar assembly protein FliH/Type III secretion system HrpE" evidence="7">
    <location>
        <begin position="72"/>
        <end position="198"/>
    </location>
</feature>
<protein>
    <submittedName>
        <fullName evidence="8">Flagellar assembly protein FliH</fullName>
    </submittedName>
</protein>
<evidence type="ECO:0000256" key="1">
    <source>
        <dbReference type="ARBA" id="ARBA00003041"/>
    </source>
</evidence>
<keyword evidence="4" id="KW-1005">Bacterial flagellum biogenesis</keyword>
<dbReference type="Pfam" id="PF02108">
    <property type="entry name" value="FliH"/>
    <property type="match status" value="1"/>
</dbReference>
<evidence type="ECO:0000256" key="3">
    <source>
        <dbReference type="ARBA" id="ARBA00022448"/>
    </source>
</evidence>
<dbReference type="PANTHER" id="PTHR34982">
    <property type="entry name" value="YOP PROTEINS TRANSLOCATION PROTEIN L"/>
    <property type="match status" value="1"/>
</dbReference>
<dbReference type="PANTHER" id="PTHR34982:SF1">
    <property type="entry name" value="FLAGELLAR ASSEMBLY PROTEIN FLIH"/>
    <property type="match status" value="1"/>
</dbReference>
<evidence type="ECO:0000256" key="5">
    <source>
        <dbReference type="ARBA" id="ARBA00022927"/>
    </source>
</evidence>
<keyword evidence="8" id="KW-0282">Flagellum</keyword>
<evidence type="ECO:0000313" key="9">
    <source>
        <dbReference type="Proteomes" id="UP001056035"/>
    </source>
</evidence>